<feature type="region of interest" description="Disordered" evidence="1">
    <location>
        <begin position="39"/>
        <end position="140"/>
    </location>
</feature>
<reference evidence="2 3" key="1">
    <citation type="journal article" date="2016" name="Mol. Biol. Evol.">
        <title>Comparative Genomics of Early-Diverging Mushroom-Forming Fungi Provides Insights into the Origins of Lignocellulose Decay Capabilities.</title>
        <authorList>
            <person name="Nagy L.G."/>
            <person name="Riley R."/>
            <person name="Tritt A."/>
            <person name="Adam C."/>
            <person name="Daum C."/>
            <person name="Floudas D."/>
            <person name="Sun H."/>
            <person name="Yadav J.S."/>
            <person name="Pangilinan J."/>
            <person name="Larsson K.H."/>
            <person name="Matsuura K."/>
            <person name="Barry K."/>
            <person name="Labutti K."/>
            <person name="Kuo R."/>
            <person name="Ohm R.A."/>
            <person name="Bhattacharya S.S."/>
            <person name="Shirouzu T."/>
            <person name="Yoshinaga Y."/>
            <person name="Martin F.M."/>
            <person name="Grigoriev I.V."/>
            <person name="Hibbett D.S."/>
        </authorList>
    </citation>
    <scope>NUCLEOTIDE SEQUENCE [LARGE SCALE GENOMIC DNA]</scope>
    <source>
        <strain evidence="2 3">CBS 109695</strain>
    </source>
</reference>
<organism evidence="2 3">
    <name type="scientific">Athelia psychrophila</name>
    <dbReference type="NCBI Taxonomy" id="1759441"/>
    <lineage>
        <taxon>Eukaryota</taxon>
        <taxon>Fungi</taxon>
        <taxon>Dikarya</taxon>
        <taxon>Basidiomycota</taxon>
        <taxon>Agaricomycotina</taxon>
        <taxon>Agaricomycetes</taxon>
        <taxon>Agaricomycetidae</taxon>
        <taxon>Atheliales</taxon>
        <taxon>Atheliaceae</taxon>
        <taxon>Athelia</taxon>
    </lineage>
</organism>
<evidence type="ECO:0000313" key="3">
    <source>
        <dbReference type="Proteomes" id="UP000076532"/>
    </source>
</evidence>
<dbReference type="AlphaFoldDB" id="A0A166LSG2"/>
<gene>
    <name evidence="2" type="ORF">FIBSPDRAFT_858524</name>
</gene>
<evidence type="ECO:0000313" key="2">
    <source>
        <dbReference type="EMBL" id="KZP23270.1"/>
    </source>
</evidence>
<sequence length="190" mass="21462">MDDEIPIIKEANSRSKKDSFSTTLTNALADIPTSVADRMHNVKNPFGRMSLTATPNQSRKNSLSTAPSPHDTPNSPGRPFIRRSMTSSALADLAEESQEQSAFKNKRAGLPDITFTNPFQPTHKLNLDRPSRPTPKHRPSRMRNFILGEKDLEMVNEKLSTKRVNFIHKAADLDTDDERLFAHHEVHHEK</sequence>
<accession>A0A166LSG2</accession>
<protein>
    <submittedName>
        <fullName evidence="2">Uncharacterized protein</fullName>
    </submittedName>
</protein>
<keyword evidence="3" id="KW-1185">Reference proteome</keyword>
<evidence type="ECO:0000256" key="1">
    <source>
        <dbReference type="SAM" id="MobiDB-lite"/>
    </source>
</evidence>
<dbReference type="EMBL" id="KV417533">
    <property type="protein sequence ID" value="KZP23270.1"/>
    <property type="molecule type" value="Genomic_DNA"/>
</dbReference>
<name>A0A166LSG2_9AGAM</name>
<feature type="region of interest" description="Disordered" evidence="1">
    <location>
        <begin position="1"/>
        <end position="21"/>
    </location>
</feature>
<dbReference type="Proteomes" id="UP000076532">
    <property type="component" value="Unassembled WGS sequence"/>
</dbReference>
<proteinExistence type="predicted"/>
<feature type="compositionally biased region" description="Polar residues" evidence="1">
    <location>
        <begin position="51"/>
        <end position="75"/>
    </location>
</feature>